<proteinExistence type="predicted"/>
<evidence type="ECO:0000256" key="2">
    <source>
        <dbReference type="SAM" id="SignalP"/>
    </source>
</evidence>
<feature type="chain" id="PRO_5032599358" description="Circumsporozoite protein" evidence="2">
    <location>
        <begin position="22"/>
        <end position="98"/>
    </location>
</feature>
<name>A0A844ZIT2_9SPHN</name>
<feature type="region of interest" description="Disordered" evidence="1">
    <location>
        <begin position="44"/>
        <end position="64"/>
    </location>
</feature>
<dbReference type="PROSITE" id="PS51257">
    <property type="entry name" value="PROKAR_LIPOPROTEIN"/>
    <property type="match status" value="1"/>
</dbReference>
<protein>
    <recommendedName>
        <fullName evidence="5">Circumsporozoite protein</fullName>
    </recommendedName>
</protein>
<dbReference type="RefSeq" id="WP_160590602.1">
    <property type="nucleotide sequence ID" value="NZ_BAAAFP010000001.1"/>
</dbReference>
<reference evidence="3 4" key="1">
    <citation type="submission" date="2019-12" db="EMBL/GenBank/DDBJ databases">
        <title>Genomic-based taxomic classification of the family Erythrobacteraceae.</title>
        <authorList>
            <person name="Xu L."/>
        </authorList>
    </citation>
    <scope>NUCLEOTIDE SEQUENCE [LARGE SCALE GENOMIC DNA]</scope>
    <source>
        <strain evidence="3 4">JCM 16339</strain>
    </source>
</reference>
<evidence type="ECO:0000313" key="4">
    <source>
        <dbReference type="Proteomes" id="UP000435243"/>
    </source>
</evidence>
<comment type="caution">
    <text evidence="3">The sequence shown here is derived from an EMBL/GenBank/DDBJ whole genome shotgun (WGS) entry which is preliminary data.</text>
</comment>
<evidence type="ECO:0000313" key="3">
    <source>
        <dbReference type="EMBL" id="MXO88391.1"/>
    </source>
</evidence>
<organism evidence="3 4">
    <name type="scientific">Alteraurantiacibacter aestuarii</name>
    <dbReference type="NCBI Taxonomy" id="650004"/>
    <lineage>
        <taxon>Bacteria</taxon>
        <taxon>Pseudomonadati</taxon>
        <taxon>Pseudomonadota</taxon>
        <taxon>Alphaproteobacteria</taxon>
        <taxon>Sphingomonadales</taxon>
        <taxon>Erythrobacteraceae</taxon>
        <taxon>Alteraurantiacibacter</taxon>
    </lineage>
</organism>
<accession>A0A844ZIT2</accession>
<evidence type="ECO:0008006" key="5">
    <source>
        <dbReference type="Google" id="ProtNLM"/>
    </source>
</evidence>
<keyword evidence="2" id="KW-0732">Signal</keyword>
<gene>
    <name evidence="3" type="ORF">GRI32_06525</name>
</gene>
<dbReference type="EMBL" id="WTYY01000003">
    <property type="protein sequence ID" value="MXO88391.1"/>
    <property type="molecule type" value="Genomic_DNA"/>
</dbReference>
<keyword evidence="4" id="KW-1185">Reference proteome</keyword>
<dbReference type="Proteomes" id="UP000435243">
    <property type="component" value="Unassembled WGS sequence"/>
</dbReference>
<evidence type="ECO:0000256" key="1">
    <source>
        <dbReference type="SAM" id="MobiDB-lite"/>
    </source>
</evidence>
<sequence>MKKIAPLAIAATALLTLSACGSTTDASEDAMADTVEMPADQALAGTPEPAMDEDAVTDAADAASGDAEIDAMEAAAAAEGMVNEDVEAAIGSAESSME</sequence>
<feature type="signal peptide" evidence="2">
    <location>
        <begin position="1"/>
        <end position="21"/>
    </location>
</feature>
<dbReference type="AlphaFoldDB" id="A0A844ZIT2"/>